<dbReference type="Gene3D" id="1.10.10.60">
    <property type="entry name" value="Homeodomain-like"/>
    <property type="match status" value="2"/>
</dbReference>
<dbReference type="InterPro" id="IPR009057">
    <property type="entry name" value="Homeodomain-like_sf"/>
</dbReference>
<dbReference type="GO" id="GO:0000160">
    <property type="term" value="P:phosphorelay signal transduction system"/>
    <property type="evidence" value="ECO:0007669"/>
    <property type="project" value="InterPro"/>
</dbReference>
<dbReference type="InterPro" id="IPR020449">
    <property type="entry name" value="Tscrpt_reg_AraC-type_HTH"/>
</dbReference>
<dbReference type="GO" id="GO:0003700">
    <property type="term" value="F:DNA-binding transcription factor activity"/>
    <property type="evidence" value="ECO:0007669"/>
    <property type="project" value="InterPro"/>
</dbReference>
<dbReference type="Pfam" id="PF17853">
    <property type="entry name" value="GGDEF_2"/>
    <property type="match status" value="1"/>
</dbReference>
<evidence type="ECO:0000256" key="6">
    <source>
        <dbReference type="PROSITE-ProRule" id="PRU00169"/>
    </source>
</evidence>
<dbReference type="Pfam" id="PF12833">
    <property type="entry name" value="HTH_18"/>
    <property type="match status" value="1"/>
</dbReference>
<gene>
    <name evidence="10" type="ORF">H8S54_01440</name>
</gene>
<dbReference type="InterPro" id="IPR018060">
    <property type="entry name" value="HTH_AraC"/>
</dbReference>
<evidence type="ECO:0000256" key="3">
    <source>
        <dbReference type="ARBA" id="ARBA00023125"/>
    </source>
</evidence>
<dbReference type="Gene3D" id="3.40.50.2300">
    <property type="match status" value="1"/>
</dbReference>
<proteinExistence type="predicted"/>
<keyword evidence="7" id="KW-0175">Coiled coil</keyword>
<feature type="domain" description="Response regulatory" evidence="9">
    <location>
        <begin position="2"/>
        <end position="119"/>
    </location>
</feature>
<sequence>MKLLIVDDEELTRVGVISSINWQSIGIDEVLQADDGMNGLEMARMHKPDIILCDVRMPRLDGIQMLEQLETILPDVVPVFMSGYSDKEYLKAAIKLKAVNYIEKPLDPLEIQDAVIEARDLCLERKRTRHNESIHSMENASRLALLLTQPYAQAKENIDQLLAELSLSISPSTSFTAIVLKTETEEELPINEAGAMYMSVREFLKTFHIDCIFAEKRVQYMVYFLFGPAPGPAARKSIEEFFCKLYSRYSRFCIAAGDTLTGISKAYQSYTSAVILLQNSFFFPAGTFLSPFHEAPSAWNKPELPAHPEHELLTLLTAKDQEGTTLFLDKLMEYFGRNQNILPNQAKDLYYKLFRSLEEAARQLKLTLSDKQENLIDALEKIFSFGELHQKLVRKTEAFFQAVDNTAEENSTIFMIKDYISQKYMNETLSVKDISDHVFLSTSYVCTFFKNETGQTLNQYLTEFRMEKAKQLLSDPRYKIADISSQVGYSDGNYFGKSFKKYTGFSPSEYREKMG</sequence>
<keyword evidence="11" id="KW-1185">Reference proteome</keyword>
<organism evidence="10 11">
    <name type="scientific">Blautia segnis</name>
    <dbReference type="NCBI Taxonomy" id="2763030"/>
    <lineage>
        <taxon>Bacteria</taxon>
        <taxon>Bacillati</taxon>
        <taxon>Bacillota</taxon>
        <taxon>Clostridia</taxon>
        <taxon>Lachnospirales</taxon>
        <taxon>Lachnospiraceae</taxon>
        <taxon>Blautia</taxon>
    </lineage>
</organism>
<keyword evidence="6" id="KW-0597">Phosphoprotein</keyword>
<evidence type="ECO:0000256" key="4">
    <source>
        <dbReference type="ARBA" id="ARBA00023163"/>
    </source>
</evidence>
<evidence type="ECO:0000256" key="5">
    <source>
        <dbReference type="ARBA" id="ARBA00024867"/>
    </source>
</evidence>
<dbReference type="SUPFAM" id="SSF52172">
    <property type="entry name" value="CheY-like"/>
    <property type="match status" value="1"/>
</dbReference>
<dbReference type="AlphaFoldDB" id="A0A8I0ACW6"/>
<keyword evidence="4" id="KW-0804">Transcription</keyword>
<dbReference type="InterPro" id="IPR001789">
    <property type="entry name" value="Sig_transdc_resp-reg_receiver"/>
</dbReference>
<comment type="function">
    <text evidence="5">May play the central regulatory role in sporulation. It may be an element of the effector pathway responsible for the activation of sporulation genes in response to nutritional stress. Spo0A may act in concert with spo0H (a sigma factor) to control the expression of some genes that are critical to the sporulation process.</text>
</comment>
<evidence type="ECO:0000256" key="2">
    <source>
        <dbReference type="ARBA" id="ARBA00023015"/>
    </source>
</evidence>
<dbReference type="RefSeq" id="WP_021924773.1">
    <property type="nucleotide sequence ID" value="NZ_JACOOT010000003.1"/>
</dbReference>
<evidence type="ECO:0000256" key="7">
    <source>
        <dbReference type="SAM" id="Coils"/>
    </source>
</evidence>
<dbReference type="InterPro" id="IPR011006">
    <property type="entry name" value="CheY-like_superfamily"/>
</dbReference>
<comment type="caution">
    <text evidence="10">The sequence shown here is derived from an EMBL/GenBank/DDBJ whole genome shotgun (WGS) entry which is preliminary data.</text>
</comment>
<keyword evidence="2" id="KW-0805">Transcription regulation</keyword>
<keyword evidence="3" id="KW-0238">DNA-binding</keyword>
<evidence type="ECO:0000259" key="8">
    <source>
        <dbReference type="PROSITE" id="PS01124"/>
    </source>
</evidence>
<protein>
    <recommendedName>
        <fullName evidence="1">Stage 0 sporulation protein A homolog</fullName>
    </recommendedName>
</protein>
<dbReference type="SUPFAM" id="SSF46689">
    <property type="entry name" value="Homeodomain-like"/>
    <property type="match status" value="1"/>
</dbReference>
<dbReference type="PRINTS" id="PR00032">
    <property type="entry name" value="HTHARAC"/>
</dbReference>
<dbReference type="EMBL" id="JACOOT010000003">
    <property type="protein sequence ID" value="MBC5649817.1"/>
    <property type="molecule type" value="Genomic_DNA"/>
</dbReference>
<dbReference type="SMART" id="SM00448">
    <property type="entry name" value="REC"/>
    <property type="match status" value="1"/>
</dbReference>
<name>A0A8I0ACW6_9FIRM</name>
<dbReference type="PANTHER" id="PTHR43280">
    <property type="entry name" value="ARAC-FAMILY TRANSCRIPTIONAL REGULATOR"/>
    <property type="match status" value="1"/>
</dbReference>
<dbReference type="PROSITE" id="PS50110">
    <property type="entry name" value="RESPONSE_REGULATORY"/>
    <property type="match status" value="1"/>
</dbReference>
<dbReference type="InterPro" id="IPR041522">
    <property type="entry name" value="CdaR_GGDEF"/>
</dbReference>
<dbReference type="GO" id="GO:0043565">
    <property type="term" value="F:sequence-specific DNA binding"/>
    <property type="evidence" value="ECO:0007669"/>
    <property type="project" value="InterPro"/>
</dbReference>
<dbReference type="SMART" id="SM00342">
    <property type="entry name" value="HTH_ARAC"/>
    <property type="match status" value="1"/>
</dbReference>
<evidence type="ECO:0000313" key="10">
    <source>
        <dbReference type="EMBL" id="MBC5649817.1"/>
    </source>
</evidence>
<evidence type="ECO:0000256" key="1">
    <source>
        <dbReference type="ARBA" id="ARBA00018672"/>
    </source>
</evidence>
<feature type="modified residue" description="4-aspartylphosphate" evidence="6">
    <location>
        <position position="54"/>
    </location>
</feature>
<reference evidence="10 11" key="1">
    <citation type="submission" date="2020-08" db="EMBL/GenBank/DDBJ databases">
        <title>Genome public.</title>
        <authorList>
            <person name="Liu C."/>
            <person name="Sun Q."/>
        </authorList>
    </citation>
    <scope>NUCLEOTIDE SEQUENCE [LARGE SCALE GENOMIC DNA]</scope>
    <source>
        <strain evidence="10 11">BX17</strain>
    </source>
</reference>
<feature type="coiled-coil region" evidence="7">
    <location>
        <begin position="354"/>
        <end position="381"/>
    </location>
</feature>
<accession>A0A8I0ACW6</accession>
<dbReference type="PROSITE" id="PS01124">
    <property type="entry name" value="HTH_ARAC_FAMILY_2"/>
    <property type="match status" value="1"/>
</dbReference>
<evidence type="ECO:0000313" key="11">
    <source>
        <dbReference type="Proteomes" id="UP000652847"/>
    </source>
</evidence>
<feature type="domain" description="HTH araC/xylS-type" evidence="8">
    <location>
        <begin position="414"/>
        <end position="513"/>
    </location>
</feature>
<dbReference type="Pfam" id="PF00072">
    <property type="entry name" value="Response_reg"/>
    <property type="match status" value="1"/>
</dbReference>
<evidence type="ECO:0000259" key="9">
    <source>
        <dbReference type="PROSITE" id="PS50110"/>
    </source>
</evidence>
<dbReference type="CDD" id="cd17536">
    <property type="entry name" value="REC_YesN-like"/>
    <property type="match status" value="1"/>
</dbReference>
<dbReference type="PANTHER" id="PTHR43280:SF28">
    <property type="entry name" value="HTH-TYPE TRANSCRIPTIONAL ACTIVATOR RHAS"/>
    <property type="match status" value="1"/>
</dbReference>
<dbReference type="PROSITE" id="PS00041">
    <property type="entry name" value="HTH_ARAC_FAMILY_1"/>
    <property type="match status" value="1"/>
</dbReference>
<dbReference type="Proteomes" id="UP000652847">
    <property type="component" value="Unassembled WGS sequence"/>
</dbReference>
<dbReference type="InterPro" id="IPR018062">
    <property type="entry name" value="HTH_AraC-typ_CS"/>
</dbReference>